<dbReference type="Gene3D" id="2.130.10.10">
    <property type="entry name" value="YVTN repeat-like/Quinoprotein amine dehydrogenase"/>
    <property type="match status" value="1"/>
</dbReference>
<keyword evidence="3" id="KW-1185">Reference proteome</keyword>
<feature type="chain" id="PRO_5046311515" evidence="1">
    <location>
        <begin position="25"/>
        <end position="637"/>
    </location>
</feature>
<evidence type="ECO:0000313" key="2">
    <source>
        <dbReference type="EMBL" id="MCY1137703.1"/>
    </source>
</evidence>
<gene>
    <name evidence="2" type="ORF">OWR29_06800</name>
</gene>
<comment type="caution">
    <text evidence="2">The sequence shown here is derived from an EMBL/GenBank/DDBJ whole genome shotgun (WGS) entry which is preliminary data.</text>
</comment>
<dbReference type="SUPFAM" id="SSF50969">
    <property type="entry name" value="YVTN repeat-like/Quinoprotein amine dehydrogenase"/>
    <property type="match status" value="1"/>
</dbReference>
<dbReference type="InterPro" id="IPR015943">
    <property type="entry name" value="WD40/YVTN_repeat-like_dom_sf"/>
</dbReference>
<dbReference type="InterPro" id="IPR011044">
    <property type="entry name" value="Quino_amine_DH_bsu"/>
</dbReference>
<reference evidence="2" key="1">
    <citation type="submission" date="2022-11" db="EMBL/GenBank/DDBJ databases">
        <authorList>
            <person name="Somphong A."/>
            <person name="Phongsopitanun W."/>
        </authorList>
    </citation>
    <scope>NUCLEOTIDE SEQUENCE</scope>
    <source>
        <strain evidence="2">Pm04-4</strain>
    </source>
</reference>
<dbReference type="EMBL" id="JAPNTZ010000002">
    <property type="protein sequence ID" value="MCY1137703.1"/>
    <property type="molecule type" value="Genomic_DNA"/>
</dbReference>
<dbReference type="RefSeq" id="WP_267561648.1">
    <property type="nucleotide sequence ID" value="NZ_JAPNTZ010000002.1"/>
</dbReference>
<proteinExistence type="predicted"/>
<evidence type="ECO:0000313" key="3">
    <source>
        <dbReference type="Proteomes" id="UP001151002"/>
    </source>
</evidence>
<feature type="signal peptide" evidence="1">
    <location>
        <begin position="1"/>
        <end position="24"/>
    </location>
</feature>
<evidence type="ECO:0000256" key="1">
    <source>
        <dbReference type="SAM" id="SignalP"/>
    </source>
</evidence>
<accession>A0ABT4ATX1</accession>
<dbReference type="Proteomes" id="UP001151002">
    <property type="component" value="Unassembled WGS sequence"/>
</dbReference>
<name>A0ABT4ATX1_9ACTN</name>
<sequence>MSHRITRAALSAALVAGSTAFALSAPGPAAAIDLKVALPITSFGDIVVDGANQRVYISDPAAGQVITTDYAGVVKSTEKDLAGVSGLLLAKDGDVYAAVPDQKAIVAFNESGKKIETYRTDADVHPATLAEAGNALWFGDEDGAIGKLPRGGEEEPEPIPDVIATTFDEAPILTGSGSSLVAAGGTNVTVFDVSTAKPAASVAKDLGRTRDLIFTADGSRLLAAGPQSLTRAVKPADLSTIQSYSAGADGNAVAVRADGTVAIGIGGTATKAVSVFASGSATPAKQFTVQGGGTLQPGGLAGQPDGPRLFGVAGSGSQYTLQIFGDPAKLPTSLQLTVPSKVDLGRTTTITGVFGNPVPAGLPVVITRKDAAGSRRVGPTTVPANGRFSISDQPTRSGTVTYTVAFAGNTDYTPVTVTKSFQVGTVKATTLSIDRNGSTFAAGTTVTFTAKLGATSSNRTVEIWADPYGTDQPNRLVRKAVANSQGVVTAPFKLTRTTTISAIFRGDNFTPARTARSTVATKVSVSVALDRHYGTGNIGSVSYHFLRSTVDPRFITSMSPYPGRSAYLEIQFHDGKQWRPWMNAYSKLYGNQAYNELAGTHTIGLKYRVRASYLYGKSGDTVNTTTYGGYKYFTFTK</sequence>
<keyword evidence="1" id="KW-0732">Signal</keyword>
<protein>
    <submittedName>
        <fullName evidence="2">Uncharacterized protein</fullName>
    </submittedName>
</protein>
<organism evidence="2 3">
    <name type="scientific">Paractinoplanes pyxinae</name>
    <dbReference type="NCBI Taxonomy" id="2997416"/>
    <lineage>
        <taxon>Bacteria</taxon>
        <taxon>Bacillati</taxon>
        <taxon>Actinomycetota</taxon>
        <taxon>Actinomycetes</taxon>
        <taxon>Micromonosporales</taxon>
        <taxon>Micromonosporaceae</taxon>
        <taxon>Paractinoplanes</taxon>
    </lineage>
</organism>